<dbReference type="Pfam" id="PF13577">
    <property type="entry name" value="SnoaL_4"/>
    <property type="match status" value="1"/>
</dbReference>
<dbReference type="InterPro" id="IPR032710">
    <property type="entry name" value="NTF2-like_dom_sf"/>
</dbReference>
<keyword evidence="1" id="KW-0732">Signal</keyword>
<evidence type="ECO:0000313" key="3">
    <source>
        <dbReference type="EMBL" id="KAL1602533.1"/>
    </source>
</evidence>
<reference evidence="3 4" key="1">
    <citation type="submission" date="2024-02" db="EMBL/GenBank/DDBJ databases">
        <title>De novo assembly and annotation of 12 fungi associated with fruit tree decline syndrome in Ontario, Canada.</title>
        <authorList>
            <person name="Sulman M."/>
            <person name="Ellouze W."/>
            <person name="Ilyukhin E."/>
        </authorList>
    </citation>
    <scope>NUCLEOTIDE SEQUENCE [LARGE SCALE GENOMIC DNA]</scope>
    <source>
        <strain evidence="3 4">M42-189</strain>
    </source>
</reference>
<keyword evidence="4" id="KW-1185">Reference proteome</keyword>
<evidence type="ECO:0000313" key="4">
    <source>
        <dbReference type="Proteomes" id="UP001521785"/>
    </source>
</evidence>
<dbReference type="EMBL" id="JAKJXO020000007">
    <property type="protein sequence ID" value="KAL1602533.1"/>
    <property type="molecule type" value="Genomic_DNA"/>
</dbReference>
<organism evidence="3 4">
    <name type="scientific">Paraconiothyrium brasiliense</name>
    <dbReference type="NCBI Taxonomy" id="300254"/>
    <lineage>
        <taxon>Eukaryota</taxon>
        <taxon>Fungi</taxon>
        <taxon>Dikarya</taxon>
        <taxon>Ascomycota</taxon>
        <taxon>Pezizomycotina</taxon>
        <taxon>Dothideomycetes</taxon>
        <taxon>Pleosporomycetidae</taxon>
        <taxon>Pleosporales</taxon>
        <taxon>Massarineae</taxon>
        <taxon>Didymosphaeriaceae</taxon>
        <taxon>Paraconiothyrium</taxon>
    </lineage>
</organism>
<proteinExistence type="predicted"/>
<evidence type="ECO:0000259" key="2">
    <source>
        <dbReference type="Pfam" id="PF13577"/>
    </source>
</evidence>
<dbReference type="InterPro" id="IPR037401">
    <property type="entry name" value="SnoaL-like"/>
</dbReference>
<protein>
    <recommendedName>
        <fullName evidence="2">SnoaL-like domain-containing protein</fullName>
    </recommendedName>
</protein>
<comment type="caution">
    <text evidence="3">The sequence shown here is derived from an EMBL/GenBank/DDBJ whole genome shotgun (WGS) entry which is preliminary data.</text>
</comment>
<feature type="signal peptide" evidence="1">
    <location>
        <begin position="1"/>
        <end position="19"/>
    </location>
</feature>
<sequence>MKLSHVLASTSLFLSRTHAIGVGLPTTREAIIDTLLTFYRSLDLKSESLLRSTTTSDLVFDGTAFASIGVGAPEPLVGQDVIAPALIASLPMTTSHNLANLHVSFTSDGKANVTAYVLAYHYKKIAQPAESSRNVYLMSNWVEGVARREGGVWKLERVKLEPFFQSGNAEIMGLEGGEGDEAVA</sequence>
<dbReference type="Proteomes" id="UP001521785">
    <property type="component" value="Unassembled WGS sequence"/>
</dbReference>
<feature type="chain" id="PRO_5047404475" description="SnoaL-like domain-containing protein" evidence="1">
    <location>
        <begin position="20"/>
        <end position="184"/>
    </location>
</feature>
<gene>
    <name evidence="3" type="ORF">SLS60_005949</name>
</gene>
<name>A0ABR3REB0_9PLEO</name>
<feature type="domain" description="SnoaL-like" evidence="2">
    <location>
        <begin position="27"/>
        <end position="158"/>
    </location>
</feature>
<dbReference type="SUPFAM" id="SSF54427">
    <property type="entry name" value="NTF2-like"/>
    <property type="match status" value="1"/>
</dbReference>
<dbReference type="Gene3D" id="3.10.450.50">
    <property type="match status" value="1"/>
</dbReference>
<accession>A0ABR3REB0</accession>
<evidence type="ECO:0000256" key="1">
    <source>
        <dbReference type="SAM" id="SignalP"/>
    </source>
</evidence>